<keyword evidence="1" id="KW-0812">Transmembrane</keyword>
<keyword evidence="1" id="KW-1133">Transmembrane helix</keyword>
<keyword evidence="1" id="KW-0472">Membrane</keyword>
<dbReference type="Proteomes" id="UP001321047">
    <property type="component" value="Unassembled WGS sequence"/>
</dbReference>
<proteinExistence type="predicted"/>
<name>A0AAP3E559_9EURY</name>
<feature type="transmembrane region" description="Helical" evidence="1">
    <location>
        <begin position="12"/>
        <end position="34"/>
    </location>
</feature>
<organism evidence="2 3">
    <name type="scientific">Natronosalvus hydrolyticus</name>
    <dbReference type="NCBI Taxonomy" id="2979988"/>
    <lineage>
        <taxon>Archaea</taxon>
        <taxon>Methanobacteriati</taxon>
        <taxon>Methanobacteriota</taxon>
        <taxon>Stenosarchaea group</taxon>
        <taxon>Halobacteria</taxon>
        <taxon>Halobacteriales</taxon>
        <taxon>Natrialbaceae</taxon>
        <taxon>Natronosalvus</taxon>
    </lineage>
</organism>
<evidence type="ECO:0000313" key="2">
    <source>
        <dbReference type="EMBL" id="MCU4751183.1"/>
    </source>
</evidence>
<dbReference type="EMBL" id="JAOPJZ010000002">
    <property type="protein sequence ID" value="MCU4751183.1"/>
    <property type="molecule type" value="Genomic_DNA"/>
</dbReference>
<reference evidence="2 3" key="1">
    <citation type="submission" date="2022-09" db="EMBL/GenBank/DDBJ databases">
        <title>Enrichment on poylsaccharides allowed isolation of novel metabolic and taxonomic groups of Haloarchaea.</title>
        <authorList>
            <person name="Sorokin D.Y."/>
            <person name="Elcheninov A.G."/>
            <person name="Khizhniak T.V."/>
            <person name="Kolganova T.V."/>
            <person name="Kublanov I.V."/>
        </authorList>
    </citation>
    <scope>NUCLEOTIDE SEQUENCE [LARGE SCALE GENOMIC DNA]</scope>
    <source>
        <strain evidence="2 3">AArc-curdl1</strain>
    </source>
</reference>
<dbReference type="RefSeq" id="WP_342806695.1">
    <property type="nucleotide sequence ID" value="NZ_JAOPJZ010000002.1"/>
</dbReference>
<dbReference type="AlphaFoldDB" id="A0AAP3E559"/>
<dbReference type="Pfam" id="PF24352">
    <property type="entry name" value="DUF7512"/>
    <property type="match status" value="1"/>
</dbReference>
<accession>A0AAP3E559</accession>
<gene>
    <name evidence="2" type="ORF">OB919_04175</name>
</gene>
<sequence>MIDVISFPPVVQAALLVVIVLVEAVGLYAGYGALERVLGPSIIETVENV</sequence>
<dbReference type="InterPro" id="IPR055934">
    <property type="entry name" value="DUF7512"/>
</dbReference>
<protein>
    <submittedName>
        <fullName evidence="2">Uncharacterized protein</fullName>
    </submittedName>
</protein>
<keyword evidence="3" id="KW-1185">Reference proteome</keyword>
<evidence type="ECO:0000256" key="1">
    <source>
        <dbReference type="SAM" id="Phobius"/>
    </source>
</evidence>
<comment type="caution">
    <text evidence="2">The sequence shown here is derived from an EMBL/GenBank/DDBJ whole genome shotgun (WGS) entry which is preliminary data.</text>
</comment>
<evidence type="ECO:0000313" key="3">
    <source>
        <dbReference type="Proteomes" id="UP001321047"/>
    </source>
</evidence>